<dbReference type="SUPFAM" id="SSF53790">
    <property type="entry name" value="Tetrapyrrole methylase"/>
    <property type="match status" value="1"/>
</dbReference>
<keyword evidence="8" id="KW-1185">Reference proteome</keyword>
<dbReference type="GO" id="GO:0008168">
    <property type="term" value="F:methyltransferase activity"/>
    <property type="evidence" value="ECO:0007669"/>
    <property type="project" value="UniProtKB-KW"/>
</dbReference>
<dbReference type="Gene3D" id="3.40.1010.10">
    <property type="entry name" value="Cobalt-precorrin-4 Transmethylase, Domain 1"/>
    <property type="match status" value="1"/>
</dbReference>
<proteinExistence type="predicted"/>
<keyword evidence="3 7" id="KW-0489">Methyltransferase</keyword>
<evidence type="ECO:0000256" key="5">
    <source>
        <dbReference type="ARBA" id="ARBA00022691"/>
    </source>
</evidence>
<dbReference type="KEGG" id="dfl:DFE_2967"/>
<protein>
    <submittedName>
        <fullName evidence="7">Cobalt-precorrin-3B C(17)-methyltransferase</fullName>
    </submittedName>
</protein>
<dbReference type="UniPathway" id="UPA00148"/>
<dbReference type="RefSeq" id="WP_126380717.1">
    <property type="nucleotide sequence ID" value="NZ_AP017378.1"/>
</dbReference>
<dbReference type="NCBIfam" id="TIGR01466">
    <property type="entry name" value="cobJ_cbiH"/>
    <property type="match status" value="1"/>
</dbReference>
<keyword evidence="4 7" id="KW-0808">Transferase</keyword>
<sequence length="260" mass="27751">MQRSDRGRGSGALTVIGLGPGDAQLLSPQALDALVRAETIVGYGTYIDLIDPDLLTGKEVIITGMKKEMDRVAAAVDRAQDGSNVVVVSSGDAGIYGMAGLVLETLEARNLLEDIPLRILPGIPALAAGAALLGAPLTHDFAVISLSDLMTPWETIEQRVTHAAAADFAIVLYNPKSRRRDWQLPRALELIAEHRSPETPVGLVRKAFRPGQDVTSCALSEFDPASVDMLSIVFIGNSNTRLSAGHMITPRGYLAKYGRP</sequence>
<dbReference type="InterPro" id="IPR035996">
    <property type="entry name" value="4pyrrol_Methylase_sf"/>
</dbReference>
<evidence type="ECO:0000259" key="6">
    <source>
        <dbReference type="Pfam" id="PF00590"/>
    </source>
</evidence>
<evidence type="ECO:0000256" key="1">
    <source>
        <dbReference type="ARBA" id="ARBA00004953"/>
    </source>
</evidence>
<accession>A0A2Z6B2K9</accession>
<dbReference type="InterPro" id="IPR006363">
    <property type="entry name" value="Cbl_synth_CobJ/CibH_dom"/>
</dbReference>
<keyword evidence="5" id="KW-0949">S-adenosyl-L-methionine</keyword>
<dbReference type="Pfam" id="PF00590">
    <property type="entry name" value="TP_methylase"/>
    <property type="match status" value="1"/>
</dbReference>
<dbReference type="InterPro" id="IPR051810">
    <property type="entry name" value="Precorrin_MeTrfase"/>
</dbReference>
<dbReference type="PANTHER" id="PTHR47036">
    <property type="entry name" value="COBALT-FACTOR III C(17)-METHYLTRANSFERASE-RELATED"/>
    <property type="match status" value="1"/>
</dbReference>
<dbReference type="CDD" id="cd11646">
    <property type="entry name" value="Precorrin_3B_C17_MT"/>
    <property type="match status" value="1"/>
</dbReference>
<reference evidence="7 8" key="1">
    <citation type="journal article" date="2018" name="Sci. Adv.">
        <title>Multi-heme cytochromes provide a pathway for survival in energy-limited environments.</title>
        <authorList>
            <person name="Deng X."/>
            <person name="Dohmae N."/>
            <person name="Nealson K.H."/>
            <person name="Hashimoto K."/>
            <person name="Okamoto A."/>
        </authorList>
    </citation>
    <scope>NUCLEOTIDE SEQUENCE [LARGE SCALE GENOMIC DNA]</scope>
    <source>
        <strain evidence="7 8">IS5</strain>
    </source>
</reference>
<gene>
    <name evidence="7" type="ORF">DFE_2967</name>
</gene>
<evidence type="ECO:0000256" key="2">
    <source>
        <dbReference type="ARBA" id="ARBA00022573"/>
    </source>
</evidence>
<evidence type="ECO:0000256" key="3">
    <source>
        <dbReference type="ARBA" id="ARBA00022603"/>
    </source>
</evidence>
<evidence type="ECO:0000313" key="7">
    <source>
        <dbReference type="EMBL" id="BBD09693.1"/>
    </source>
</evidence>
<dbReference type="InterPro" id="IPR000878">
    <property type="entry name" value="4pyrrol_Mease"/>
</dbReference>
<dbReference type="Gene3D" id="3.30.950.10">
    <property type="entry name" value="Methyltransferase, Cobalt-precorrin-4 Transmethylase, Domain 2"/>
    <property type="match status" value="1"/>
</dbReference>
<organism evidence="7 8">
    <name type="scientific">Desulfovibrio ferrophilus</name>
    <dbReference type="NCBI Taxonomy" id="241368"/>
    <lineage>
        <taxon>Bacteria</taxon>
        <taxon>Pseudomonadati</taxon>
        <taxon>Thermodesulfobacteriota</taxon>
        <taxon>Desulfovibrionia</taxon>
        <taxon>Desulfovibrionales</taxon>
        <taxon>Desulfovibrionaceae</taxon>
        <taxon>Desulfovibrio</taxon>
    </lineage>
</organism>
<comment type="pathway">
    <text evidence="1">Cofactor biosynthesis; adenosylcobalamin biosynthesis.</text>
</comment>
<dbReference type="InterPro" id="IPR014777">
    <property type="entry name" value="4pyrrole_Mease_sub1"/>
</dbReference>
<keyword evidence="2" id="KW-0169">Cobalamin biosynthesis</keyword>
<feature type="domain" description="Tetrapyrrole methylase" evidence="6">
    <location>
        <begin position="13"/>
        <end position="222"/>
    </location>
</feature>
<dbReference type="GO" id="GO:0032259">
    <property type="term" value="P:methylation"/>
    <property type="evidence" value="ECO:0007669"/>
    <property type="project" value="UniProtKB-KW"/>
</dbReference>
<dbReference type="EMBL" id="AP017378">
    <property type="protein sequence ID" value="BBD09693.1"/>
    <property type="molecule type" value="Genomic_DNA"/>
</dbReference>
<evidence type="ECO:0000313" key="8">
    <source>
        <dbReference type="Proteomes" id="UP000269883"/>
    </source>
</evidence>
<dbReference type="AlphaFoldDB" id="A0A2Z6B2K9"/>
<dbReference type="GO" id="GO:0009236">
    <property type="term" value="P:cobalamin biosynthetic process"/>
    <property type="evidence" value="ECO:0007669"/>
    <property type="project" value="UniProtKB-UniPathway"/>
</dbReference>
<dbReference type="PANTHER" id="PTHR47036:SF1">
    <property type="entry name" value="COBALT-FACTOR III C(17)-METHYLTRANSFERASE-RELATED"/>
    <property type="match status" value="1"/>
</dbReference>
<name>A0A2Z6B2K9_9BACT</name>
<evidence type="ECO:0000256" key="4">
    <source>
        <dbReference type="ARBA" id="ARBA00022679"/>
    </source>
</evidence>
<dbReference type="OrthoDB" id="9772960at2"/>
<dbReference type="Proteomes" id="UP000269883">
    <property type="component" value="Chromosome"/>
</dbReference>
<dbReference type="InterPro" id="IPR014776">
    <property type="entry name" value="4pyrrole_Mease_sub2"/>
</dbReference>